<proteinExistence type="predicted"/>
<reference evidence="2" key="1">
    <citation type="submission" date="2020-03" db="EMBL/GenBank/DDBJ databases">
        <authorList>
            <person name="Weist P."/>
        </authorList>
    </citation>
    <scope>NUCLEOTIDE SEQUENCE</scope>
</reference>
<dbReference type="Proteomes" id="UP001153269">
    <property type="component" value="Unassembled WGS sequence"/>
</dbReference>
<sequence length="124" mass="13497">MSTQFVVLLCGTESTFMCSVKPFSDLNSRGGPENWVGTFCGVSPSHLQNAHINTGIGLITRNSPDILVSCFRDPSAHVMEEPLPPEPKPPPVKVISSEAPDFLEKCDRERRGEEGWAETGGNPE</sequence>
<feature type="compositionally biased region" description="Basic and acidic residues" evidence="1">
    <location>
        <begin position="105"/>
        <end position="114"/>
    </location>
</feature>
<comment type="caution">
    <text evidence="2">The sequence shown here is derived from an EMBL/GenBank/DDBJ whole genome shotgun (WGS) entry which is preliminary data.</text>
</comment>
<accession>A0A9N7YSU5</accession>
<evidence type="ECO:0000313" key="3">
    <source>
        <dbReference type="Proteomes" id="UP001153269"/>
    </source>
</evidence>
<name>A0A9N7YSU5_PLEPL</name>
<dbReference type="AlphaFoldDB" id="A0A9N7YSU5"/>
<dbReference type="EMBL" id="CADEAL010003013">
    <property type="protein sequence ID" value="CAB1443169.1"/>
    <property type="molecule type" value="Genomic_DNA"/>
</dbReference>
<protein>
    <submittedName>
        <fullName evidence="2">Uncharacterized protein</fullName>
    </submittedName>
</protein>
<evidence type="ECO:0000256" key="1">
    <source>
        <dbReference type="SAM" id="MobiDB-lite"/>
    </source>
</evidence>
<feature type="region of interest" description="Disordered" evidence="1">
    <location>
        <begin position="105"/>
        <end position="124"/>
    </location>
</feature>
<gene>
    <name evidence="2" type="ORF">PLEPLA_LOCUS30884</name>
</gene>
<keyword evidence="3" id="KW-1185">Reference proteome</keyword>
<organism evidence="2 3">
    <name type="scientific">Pleuronectes platessa</name>
    <name type="common">European plaice</name>
    <dbReference type="NCBI Taxonomy" id="8262"/>
    <lineage>
        <taxon>Eukaryota</taxon>
        <taxon>Metazoa</taxon>
        <taxon>Chordata</taxon>
        <taxon>Craniata</taxon>
        <taxon>Vertebrata</taxon>
        <taxon>Euteleostomi</taxon>
        <taxon>Actinopterygii</taxon>
        <taxon>Neopterygii</taxon>
        <taxon>Teleostei</taxon>
        <taxon>Neoteleostei</taxon>
        <taxon>Acanthomorphata</taxon>
        <taxon>Carangaria</taxon>
        <taxon>Pleuronectiformes</taxon>
        <taxon>Pleuronectoidei</taxon>
        <taxon>Pleuronectidae</taxon>
        <taxon>Pleuronectes</taxon>
    </lineage>
</organism>
<evidence type="ECO:0000313" key="2">
    <source>
        <dbReference type="EMBL" id="CAB1443169.1"/>
    </source>
</evidence>